<organism evidence="2">
    <name type="scientific">Albugo laibachii Nc14</name>
    <dbReference type="NCBI Taxonomy" id="890382"/>
    <lineage>
        <taxon>Eukaryota</taxon>
        <taxon>Sar</taxon>
        <taxon>Stramenopiles</taxon>
        <taxon>Oomycota</taxon>
        <taxon>Peronosporomycetes</taxon>
        <taxon>Albuginales</taxon>
        <taxon>Albuginaceae</taxon>
        <taxon>Albugo</taxon>
    </lineage>
</organism>
<evidence type="ECO:0000313" key="2">
    <source>
        <dbReference type="EMBL" id="CCA28161.1"/>
    </source>
</evidence>
<gene>
    <name evidence="2" type="primary">AlNc14C1361G12908</name>
    <name evidence="2" type="ORF">ALNC14_143050</name>
</gene>
<evidence type="ECO:0000256" key="1">
    <source>
        <dbReference type="ARBA" id="ARBA00022737"/>
    </source>
</evidence>
<name>F0X2P0_9STRA</name>
<dbReference type="SUPFAM" id="SSF82185">
    <property type="entry name" value="Histone H3 K4-specific methyltransferase SET7/9 N-terminal domain"/>
    <property type="match status" value="1"/>
</dbReference>
<proteinExistence type="predicted"/>
<dbReference type="Gene3D" id="2.20.110.10">
    <property type="entry name" value="Histone H3 K4-specific methyltransferase SET7/9 N-terminal domain"/>
    <property type="match status" value="2"/>
</dbReference>
<dbReference type="PANTHER" id="PTHR43215:SF14">
    <property type="entry name" value="RADIAL SPOKE HEAD 1 HOMOLOG"/>
    <property type="match status" value="1"/>
</dbReference>
<protein>
    <submittedName>
        <fullName evidence="2">Uncharacterized protein AlNc14C1361G12908</fullName>
    </submittedName>
</protein>
<dbReference type="InterPro" id="IPR003409">
    <property type="entry name" value="MORN"/>
</dbReference>
<dbReference type="HOGENOM" id="CLU_032017_2_1_1"/>
<dbReference type="SMART" id="SM00698">
    <property type="entry name" value="MORN"/>
    <property type="match status" value="3"/>
</dbReference>
<dbReference type="AlphaFoldDB" id="F0X2P0"/>
<sequence>MEQVMEYTVKYKDGDEEEEKYLKKPGKVQILYVNGDTFAGTIDSNLLKQGNGKYVWKAPSSDEEKEGKEYASYDGNYLDGTKQGIGKMCFPNGDVYHGEWKDDKMHGEGSFMYANGDIYSGEFDQGIREGQGTYEYGADRSLLIGKWSQNAFIDGRWKFKDGGEYTGRFENGKPIGPCVIKSNNGLQNKAEYVKVSETNASGDVIVHHKCINGTISRHP</sequence>
<keyword evidence="1" id="KW-0677">Repeat</keyword>
<reference evidence="2" key="1">
    <citation type="journal article" date="2011" name="PLoS Biol.">
        <title>Gene gain and loss during evolution of obligate parasitism in the white rust pathogen of Arabidopsis thaliana.</title>
        <authorList>
            <person name="Kemen E."/>
            <person name="Gardiner A."/>
            <person name="Schultz-Larsen T."/>
            <person name="Kemen A.C."/>
            <person name="Balmuth A.L."/>
            <person name="Robert-Seilaniantz A."/>
            <person name="Bailey K."/>
            <person name="Holub E."/>
            <person name="Studholme D.J."/>
            <person name="Maclean D."/>
            <person name="Jones J.D."/>
        </authorList>
    </citation>
    <scope>NUCLEOTIDE SEQUENCE</scope>
</reference>
<accession>F0X2P0</accession>
<reference evidence="2" key="2">
    <citation type="submission" date="2011-02" db="EMBL/GenBank/DDBJ databases">
        <authorList>
            <person name="MacLean D."/>
        </authorList>
    </citation>
    <scope>NUCLEOTIDE SEQUENCE</scope>
</reference>
<dbReference type="EMBL" id="FR824984">
    <property type="protein sequence ID" value="CCA28161.1"/>
    <property type="molecule type" value="Genomic_DNA"/>
</dbReference>
<dbReference type="PANTHER" id="PTHR43215">
    <property type="entry name" value="RADIAL SPOKE HEAD 1 HOMOLOG"/>
    <property type="match status" value="1"/>
</dbReference>
<dbReference type="Pfam" id="PF02493">
    <property type="entry name" value="MORN"/>
    <property type="match status" value="5"/>
</dbReference>